<accession>A0AAJ7L3P6</accession>
<name>A0AAJ7L3P6_9ACAR</name>
<gene>
    <name evidence="5" type="primary">LOC100904271</name>
</gene>
<organism evidence="4 5">
    <name type="scientific">Galendromus occidentalis</name>
    <name type="common">western predatory mite</name>
    <dbReference type="NCBI Taxonomy" id="34638"/>
    <lineage>
        <taxon>Eukaryota</taxon>
        <taxon>Metazoa</taxon>
        <taxon>Ecdysozoa</taxon>
        <taxon>Arthropoda</taxon>
        <taxon>Chelicerata</taxon>
        <taxon>Arachnida</taxon>
        <taxon>Acari</taxon>
        <taxon>Parasitiformes</taxon>
        <taxon>Mesostigmata</taxon>
        <taxon>Gamasina</taxon>
        <taxon>Phytoseioidea</taxon>
        <taxon>Phytoseiidae</taxon>
        <taxon>Typhlodrominae</taxon>
        <taxon>Galendromus</taxon>
    </lineage>
</organism>
<evidence type="ECO:0000256" key="2">
    <source>
        <dbReference type="ARBA" id="ARBA00023266"/>
    </source>
</evidence>
<feature type="region of interest" description="Disordered" evidence="3">
    <location>
        <begin position="1"/>
        <end position="26"/>
    </location>
</feature>
<evidence type="ECO:0000256" key="3">
    <source>
        <dbReference type="SAM" id="MobiDB-lite"/>
    </source>
</evidence>
<dbReference type="InterPro" id="IPR008826">
    <property type="entry name" value="Se-bd"/>
</dbReference>
<dbReference type="PANTHER" id="PTHR23300:SF0">
    <property type="entry name" value="METHANETHIOL OXIDASE"/>
    <property type="match status" value="1"/>
</dbReference>
<comment type="similarity">
    <text evidence="1">Belongs to the selenium-binding protein family.</text>
</comment>
<keyword evidence="2" id="KW-0711">Selenium</keyword>
<evidence type="ECO:0000313" key="5">
    <source>
        <dbReference type="RefSeq" id="XP_018494690.1"/>
    </source>
</evidence>
<dbReference type="RefSeq" id="XP_018494690.1">
    <property type="nucleotide sequence ID" value="XM_018639174.1"/>
</dbReference>
<sequence>MSCSGSQKGCCGGGPGYPSPREAQKGPREKLLYVPCIVPTKKRPDYLAVIDIDPSSQDYLKVIHRTPVPHLGDELHHMNWNACSSCYHDPDARRDKLVLPCLLSDRIYTFHVGENPREPSLFAVVEPEEIHALNASSCHTPHCLPGGNVMISTMGDKERNNQGSFILLNGKTFKPITEPGRGAETAGLYGSKRTDFGYDYWYQPRHDVMVSSEWGSPRVFENGFDPAHLGEGKYGHQIHFWKWSTGQYLQSIDLGREGFMPLETRFLHDPDKTEGFVGCAISSAIFRFNLGEDGLWEAQKVISIPNTRVKNWMLPEMPAVITDILLSLDDRFLYLSCWLTGEVRQYNIEDTANPKLVGLCYVGGSIRDEVTKDDGSQLELPRFRGRRIRGGPQMLQLSLDGKRLYLTTSLFSAWDKQFYPDMFENGSMLVRLNVDSEKGGLTVDEDFLVDFGDEPEGPVLAHEIRYPGGDCSSDIWS</sequence>
<dbReference type="GO" id="GO:0008430">
    <property type="term" value="F:selenium binding"/>
    <property type="evidence" value="ECO:0007669"/>
    <property type="project" value="InterPro"/>
</dbReference>
<dbReference type="PANTHER" id="PTHR23300">
    <property type="entry name" value="METHANETHIOL OXIDASE"/>
    <property type="match status" value="1"/>
</dbReference>
<keyword evidence="4" id="KW-1185">Reference proteome</keyword>
<dbReference type="GeneID" id="100904271"/>
<dbReference type="Proteomes" id="UP000694867">
    <property type="component" value="Unplaced"/>
</dbReference>
<dbReference type="KEGG" id="goe:100904271"/>
<evidence type="ECO:0000256" key="1">
    <source>
        <dbReference type="ARBA" id="ARBA00005606"/>
    </source>
</evidence>
<dbReference type="SUPFAM" id="SSF75011">
    <property type="entry name" value="3-carboxy-cis,cis-mucoante lactonizing enzyme"/>
    <property type="match status" value="1"/>
</dbReference>
<dbReference type="AlphaFoldDB" id="A0AAJ7L3P6"/>
<evidence type="ECO:0000313" key="4">
    <source>
        <dbReference type="Proteomes" id="UP000694867"/>
    </source>
</evidence>
<protein>
    <submittedName>
        <fullName evidence="5">Methanethiol oxidase</fullName>
    </submittedName>
</protein>
<reference evidence="5" key="1">
    <citation type="submission" date="2025-08" db="UniProtKB">
        <authorList>
            <consortium name="RefSeq"/>
        </authorList>
    </citation>
    <scope>IDENTIFICATION</scope>
</reference>
<dbReference type="Pfam" id="PF05694">
    <property type="entry name" value="SBP56"/>
    <property type="match status" value="1"/>
</dbReference>
<proteinExistence type="inferred from homology"/>